<protein>
    <submittedName>
        <fullName evidence="1 2">Uncharacterized protein</fullName>
    </submittedName>
</protein>
<reference evidence="1 3" key="2">
    <citation type="journal article" date="2013" name="Nature">
        <title>Insights into bilaterian evolution from three spiralian genomes.</title>
        <authorList>
            <person name="Simakov O."/>
            <person name="Marletaz F."/>
            <person name="Cho S.J."/>
            <person name="Edsinger-Gonzales E."/>
            <person name="Havlak P."/>
            <person name="Hellsten U."/>
            <person name="Kuo D.H."/>
            <person name="Larsson T."/>
            <person name="Lv J."/>
            <person name="Arendt D."/>
            <person name="Savage R."/>
            <person name="Osoegawa K."/>
            <person name="de Jong P."/>
            <person name="Grimwood J."/>
            <person name="Chapman J.A."/>
            <person name="Shapiro H."/>
            <person name="Aerts A."/>
            <person name="Otillar R.P."/>
            <person name="Terry A.Y."/>
            <person name="Boore J.L."/>
            <person name="Grigoriev I.V."/>
            <person name="Lindberg D.R."/>
            <person name="Seaver E.C."/>
            <person name="Weisblat D.A."/>
            <person name="Putnam N.H."/>
            <person name="Rokhsar D.S."/>
        </authorList>
    </citation>
    <scope>NUCLEOTIDE SEQUENCE</scope>
    <source>
        <strain evidence="1 3">I ESC-2004</strain>
    </source>
</reference>
<sequence length="295" mass="32341">MMTETTAISIEESTVTSQQTVITTEESTVTTQPTVITTEKSTVTTQPTVITTEKSTVTTQPTVIKTEESTVTTQPTVITTVESKDVIQSTEMTNEKPSLTIQKTVHTTQPKLLISEANMRTKSTINEAKSVTANPQTSPRTSFQSQELLNSTMPVALAITISPSTELPSSHASLLPSFPMTTEYESSTPDRCEVQEASNSGAAYQCGIVPRQRPPLAQFSNVTKEKEDIVDSKYITSHVVIGCSFVVADLSFLLLILITDLPRILQHIHYLNVPFGRLFNIDQKLAVFDVTHAFE</sequence>
<dbReference type="AlphaFoldDB" id="R7UFG8"/>
<reference evidence="3" key="1">
    <citation type="submission" date="2012-12" db="EMBL/GenBank/DDBJ databases">
        <authorList>
            <person name="Hellsten U."/>
            <person name="Grimwood J."/>
            <person name="Chapman J.A."/>
            <person name="Shapiro H."/>
            <person name="Aerts A."/>
            <person name="Otillar R.P."/>
            <person name="Terry A.Y."/>
            <person name="Boore J.L."/>
            <person name="Simakov O."/>
            <person name="Marletaz F."/>
            <person name="Cho S.-J."/>
            <person name="Edsinger-Gonzales E."/>
            <person name="Havlak P."/>
            <person name="Kuo D.-H."/>
            <person name="Larsson T."/>
            <person name="Lv J."/>
            <person name="Arendt D."/>
            <person name="Savage R."/>
            <person name="Osoegawa K."/>
            <person name="de Jong P."/>
            <person name="Lindberg D.R."/>
            <person name="Seaver E.C."/>
            <person name="Weisblat D.A."/>
            <person name="Putnam N.H."/>
            <person name="Grigoriev I.V."/>
            <person name="Rokhsar D.S."/>
        </authorList>
    </citation>
    <scope>NUCLEOTIDE SEQUENCE</scope>
    <source>
        <strain evidence="3">I ESC-2004</strain>
    </source>
</reference>
<keyword evidence="3" id="KW-1185">Reference proteome</keyword>
<organism evidence="1">
    <name type="scientific">Capitella teleta</name>
    <name type="common">Polychaete worm</name>
    <dbReference type="NCBI Taxonomy" id="283909"/>
    <lineage>
        <taxon>Eukaryota</taxon>
        <taxon>Metazoa</taxon>
        <taxon>Spiralia</taxon>
        <taxon>Lophotrochozoa</taxon>
        <taxon>Annelida</taxon>
        <taxon>Polychaeta</taxon>
        <taxon>Sedentaria</taxon>
        <taxon>Scolecida</taxon>
        <taxon>Capitellidae</taxon>
        <taxon>Capitella</taxon>
    </lineage>
</organism>
<dbReference type="STRING" id="283909.R7UFG8"/>
<dbReference type="EMBL" id="KB301925">
    <property type="protein sequence ID" value="ELU04960.1"/>
    <property type="molecule type" value="Genomic_DNA"/>
</dbReference>
<evidence type="ECO:0000313" key="3">
    <source>
        <dbReference type="Proteomes" id="UP000014760"/>
    </source>
</evidence>
<proteinExistence type="predicted"/>
<reference evidence="2" key="3">
    <citation type="submission" date="2015-06" db="UniProtKB">
        <authorList>
            <consortium name="EnsemblMetazoa"/>
        </authorList>
    </citation>
    <scope>IDENTIFICATION</scope>
</reference>
<dbReference type="EMBL" id="AMQN01007989">
    <property type="status" value="NOT_ANNOTATED_CDS"/>
    <property type="molecule type" value="Genomic_DNA"/>
</dbReference>
<dbReference type="Proteomes" id="UP000014760">
    <property type="component" value="Unassembled WGS sequence"/>
</dbReference>
<dbReference type="EnsemblMetazoa" id="CapteT184964">
    <property type="protein sequence ID" value="CapteP184964"/>
    <property type="gene ID" value="CapteG184964"/>
</dbReference>
<gene>
    <name evidence="1" type="ORF">CAPTEDRAFT_184964</name>
</gene>
<dbReference type="HOGENOM" id="CLU_944123_0_0_1"/>
<dbReference type="OMA" id="MRVSKNI"/>
<evidence type="ECO:0000313" key="1">
    <source>
        <dbReference type="EMBL" id="ELU04960.1"/>
    </source>
</evidence>
<name>R7UFG8_CAPTE</name>
<accession>R7UFG8</accession>
<evidence type="ECO:0000313" key="2">
    <source>
        <dbReference type="EnsemblMetazoa" id="CapteP184964"/>
    </source>
</evidence>